<sequence length="338" mass="37307">MNKKLILLYFLILSVLQLNAQAGNTVYSFLDLPASAHLGAMGGTNVSLYDQDINLAFNNPALLSEDTKNALGLNYTNYLAGINFGSAIYGFNASETNHWALGIRYINYGQFQGYTSDNVSTGTFNAQDYAVNLIYARTLSDKWNIGVAFQPIYSHYEAYSSVGLSANVGLHFHDETSLTSFGIVAKNIGTQITSYDAINGDQAREPLPFEIEMGITKKFEHAPFQLTVTATNLQRWNLNYQENDSIATSGSVVNMLFRHLIFAIDFLPSNHFYLTVAYNDRRASELSIANIRSLSGFSGGFGINISRVRIGFAIAEYQAGSLAYHFSLTTKLSDFGIQ</sequence>
<keyword evidence="3" id="KW-1185">Reference proteome</keyword>
<name>A0A7W5DPK3_9PORP</name>
<dbReference type="Gene3D" id="2.40.160.60">
    <property type="entry name" value="Outer membrane protein transport protein (OMPP1/FadL/TodX)"/>
    <property type="match status" value="1"/>
</dbReference>
<gene>
    <name evidence="2" type="ORF">FHX64_000598</name>
</gene>
<dbReference type="Proteomes" id="UP000544222">
    <property type="component" value="Unassembled WGS sequence"/>
</dbReference>
<dbReference type="AlphaFoldDB" id="A0A7W5DPK3"/>
<dbReference type="NCBIfam" id="NF033709">
    <property type="entry name" value="PorV_fam"/>
    <property type="match status" value="1"/>
</dbReference>
<reference evidence="2 3" key="1">
    <citation type="submission" date="2020-08" db="EMBL/GenBank/DDBJ databases">
        <title>Genomic Encyclopedia of Type Strains, Phase IV (KMG-IV): sequencing the most valuable type-strain genomes for metagenomic binning, comparative biology and taxonomic classification.</title>
        <authorList>
            <person name="Goeker M."/>
        </authorList>
    </citation>
    <scope>NUCLEOTIDE SEQUENCE [LARGE SCALE GENOMIC DNA]</scope>
    <source>
        <strain evidence="2 3">DSM 27471</strain>
    </source>
</reference>
<evidence type="ECO:0008006" key="4">
    <source>
        <dbReference type="Google" id="ProtNLM"/>
    </source>
</evidence>
<comment type="caution">
    <text evidence="2">The sequence shown here is derived from an EMBL/GenBank/DDBJ whole genome shotgun (WGS) entry which is preliminary data.</text>
</comment>
<dbReference type="NCBIfam" id="NF033711">
    <property type="entry name" value="T9SS_PorQ"/>
    <property type="match status" value="1"/>
</dbReference>
<organism evidence="2 3">
    <name type="scientific">Microbacter margulisiae</name>
    <dbReference type="NCBI Taxonomy" id="1350067"/>
    <lineage>
        <taxon>Bacteria</taxon>
        <taxon>Pseudomonadati</taxon>
        <taxon>Bacteroidota</taxon>
        <taxon>Bacteroidia</taxon>
        <taxon>Bacteroidales</taxon>
        <taxon>Porphyromonadaceae</taxon>
        <taxon>Microbacter</taxon>
    </lineage>
</organism>
<accession>A0A7W5DPK3</accession>
<evidence type="ECO:0000313" key="3">
    <source>
        <dbReference type="Proteomes" id="UP000544222"/>
    </source>
</evidence>
<dbReference type="RefSeq" id="WP_183412331.1">
    <property type="nucleotide sequence ID" value="NZ_JACHYB010000001.1"/>
</dbReference>
<protein>
    <recommendedName>
        <fullName evidence="4">Type IX secretion system protein PorQ</fullName>
    </recommendedName>
</protein>
<evidence type="ECO:0000313" key="2">
    <source>
        <dbReference type="EMBL" id="MBB3186435.1"/>
    </source>
</evidence>
<keyword evidence="1" id="KW-0732">Signal</keyword>
<feature type="signal peptide" evidence="1">
    <location>
        <begin position="1"/>
        <end position="20"/>
    </location>
</feature>
<feature type="chain" id="PRO_5030651243" description="Type IX secretion system protein PorQ" evidence="1">
    <location>
        <begin position="21"/>
        <end position="338"/>
    </location>
</feature>
<dbReference type="EMBL" id="JACHYB010000001">
    <property type="protein sequence ID" value="MBB3186435.1"/>
    <property type="molecule type" value="Genomic_DNA"/>
</dbReference>
<evidence type="ECO:0000256" key="1">
    <source>
        <dbReference type="SAM" id="SignalP"/>
    </source>
</evidence>
<proteinExistence type="predicted"/>